<sequence length="116" mass="13439">MFVGIQNKVWNSIQGWNSNSFDVRHLIIAGSCSRVGNVEHIRIWGDRWLPREPDLKLIRMSQHSNFELKVKSLIDPTHNEWKSDLIHGLLHPLDAKNCSLYYSRLPLYQGPAHLPS</sequence>
<dbReference type="Proteomes" id="UP001293254">
    <property type="component" value="Unassembled WGS sequence"/>
</dbReference>
<protein>
    <submittedName>
        <fullName evidence="1">Uncharacterized protein</fullName>
    </submittedName>
</protein>
<evidence type="ECO:0000313" key="2">
    <source>
        <dbReference type="Proteomes" id="UP001293254"/>
    </source>
</evidence>
<reference evidence="1" key="1">
    <citation type="submission" date="2020-06" db="EMBL/GenBank/DDBJ databases">
        <authorList>
            <person name="Li T."/>
            <person name="Hu X."/>
            <person name="Zhang T."/>
            <person name="Song X."/>
            <person name="Zhang H."/>
            <person name="Dai N."/>
            <person name="Sheng W."/>
            <person name="Hou X."/>
            <person name="Wei L."/>
        </authorList>
    </citation>
    <scope>NUCLEOTIDE SEQUENCE</scope>
    <source>
        <strain evidence="1">3651</strain>
        <tissue evidence="1">Leaf</tissue>
    </source>
</reference>
<accession>A0AAE1YIP8</accession>
<comment type="caution">
    <text evidence="1">The sequence shown here is derived from an EMBL/GenBank/DDBJ whole genome shotgun (WGS) entry which is preliminary data.</text>
</comment>
<evidence type="ECO:0000313" key="1">
    <source>
        <dbReference type="EMBL" id="KAK4430930.1"/>
    </source>
</evidence>
<proteinExistence type="predicted"/>
<name>A0AAE1YIP8_9LAMI</name>
<dbReference type="AlphaFoldDB" id="A0AAE1YIP8"/>
<keyword evidence="2" id="KW-1185">Reference proteome</keyword>
<organism evidence="1 2">
    <name type="scientific">Sesamum alatum</name>
    <dbReference type="NCBI Taxonomy" id="300844"/>
    <lineage>
        <taxon>Eukaryota</taxon>
        <taxon>Viridiplantae</taxon>
        <taxon>Streptophyta</taxon>
        <taxon>Embryophyta</taxon>
        <taxon>Tracheophyta</taxon>
        <taxon>Spermatophyta</taxon>
        <taxon>Magnoliopsida</taxon>
        <taxon>eudicotyledons</taxon>
        <taxon>Gunneridae</taxon>
        <taxon>Pentapetalae</taxon>
        <taxon>asterids</taxon>
        <taxon>lamiids</taxon>
        <taxon>Lamiales</taxon>
        <taxon>Pedaliaceae</taxon>
        <taxon>Sesamum</taxon>
    </lineage>
</organism>
<reference evidence="1" key="2">
    <citation type="journal article" date="2024" name="Plant">
        <title>Genomic evolution and insights into agronomic trait innovations of Sesamum species.</title>
        <authorList>
            <person name="Miao H."/>
            <person name="Wang L."/>
            <person name="Qu L."/>
            <person name="Liu H."/>
            <person name="Sun Y."/>
            <person name="Le M."/>
            <person name="Wang Q."/>
            <person name="Wei S."/>
            <person name="Zheng Y."/>
            <person name="Lin W."/>
            <person name="Duan Y."/>
            <person name="Cao H."/>
            <person name="Xiong S."/>
            <person name="Wang X."/>
            <person name="Wei L."/>
            <person name="Li C."/>
            <person name="Ma Q."/>
            <person name="Ju M."/>
            <person name="Zhao R."/>
            <person name="Li G."/>
            <person name="Mu C."/>
            <person name="Tian Q."/>
            <person name="Mei H."/>
            <person name="Zhang T."/>
            <person name="Gao T."/>
            <person name="Zhang H."/>
        </authorList>
    </citation>
    <scope>NUCLEOTIDE SEQUENCE</scope>
    <source>
        <strain evidence="1">3651</strain>
    </source>
</reference>
<gene>
    <name evidence="1" type="ORF">Salat_0854900</name>
</gene>
<dbReference type="EMBL" id="JACGWO010000003">
    <property type="protein sequence ID" value="KAK4430930.1"/>
    <property type="molecule type" value="Genomic_DNA"/>
</dbReference>